<gene>
    <name evidence="1" type="ORF">QR98_0089810</name>
</gene>
<dbReference type="VEuPathDB" id="VectorBase:SSCA007744"/>
<name>A0A132AHE5_SARSC</name>
<sequence length="59" mass="7135">IDSDSRHFVLEYKRFRTILTDFVCREQLFDPFLDFDEISGVKQVPTERLLRVRDELRSS</sequence>
<reference evidence="1 2" key="1">
    <citation type="journal article" date="2015" name="Parasit. Vectors">
        <title>Draft genome of the scabies mite.</title>
        <authorList>
            <person name="Rider S.D.Jr."/>
            <person name="Morgan M.S."/>
            <person name="Arlian L.G."/>
        </authorList>
    </citation>
    <scope>NUCLEOTIDE SEQUENCE [LARGE SCALE GENOMIC DNA]</scope>
    <source>
        <strain evidence="1">Arlian Lab</strain>
    </source>
</reference>
<dbReference type="EMBL" id="JXLN01015129">
    <property type="protein sequence ID" value="KPM10426.1"/>
    <property type="molecule type" value="Genomic_DNA"/>
</dbReference>
<organism evidence="1 2">
    <name type="scientific">Sarcoptes scabiei</name>
    <name type="common">Itch mite</name>
    <name type="synonym">Acarus scabiei</name>
    <dbReference type="NCBI Taxonomy" id="52283"/>
    <lineage>
        <taxon>Eukaryota</taxon>
        <taxon>Metazoa</taxon>
        <taxon>Ecdysozoa</taxon>
        <taxon>Arthropoda</taxon>
        <taxon>Chelicerata</taxon>
        <taxon>Arachnida</taxon>
        <taxon>Acari</taxon>
        <taxon>Acariformes</taxon>
        <taxon>Sarcoptiformes</taxon>
        <taxon>Astigmata</taxon>
        <taxon>Psoroptidia</taxon>
        <taxon>Sarcoptoidea</taxon>
        <taxon>Sarcoptidae</taxon>
        <taxon>Sarcoptinae</taxon>
        <taxon>Sarcoptes</taxon>
    </lineage>
</organism>
<evidence type="ECO:0000313" key="2">
    <source>
        <dbReference type="Proteomes" id="UP000616769"/>
    </source>
</evidence>
<accession>A0A132AHE5</accession>
<proteinExistence type="predicted"/>
<evidence type="ECO:0000313" key="1">
    <source>
        <dbReference type="EMBL" id="KPM10426.1"/>
    </source>
</evidence>
<comment type="caution">
    <text evidence="1">The sequence shown here is derived from an EMBL/GenBank/DDBJ whole genome shotgun (WGS) entry which is preliminary data.</text>
</comment>
<dbReference type="AlphaFoldDB" id="A0A132AHE5"/>
<feature type="non-terminal residue" evidence="1">
    <location>
        <position position="1"/>
    </location>
</feature>
<protein>
    <submittedName>
        <fullName evidence="1">Uncharacterized protein</fullName>
    </submittedName>
</protein>
<dbReference type="Proteomes" id="UP000616769">
    <property type="component" value="Unassembled WGS sequence"/>
</dbReference>